<evidence type="ECO:0000256" key="1">
    <source>
        <dbReference type="ARBA" id="ARBA00004477"/>
    </source>
</evidence>
<protein>
    <recommendedName>
        <fullName evidence="3">Signal peptidase complex subunit 1</fullName>
    </recommendedName>
</protein>
<feature type="transmembrane region" description="Helical" evidence="9">
    <location>
        <begin position="69"/>
        <end position="91"/>
    </location>
</feature>
<comment type="similarity">
    <text evidence="2">Belongs to the SPCS1 family.</text>
</comment>
<organism evidence="10 11">
    <name type="scientific">Oculimacula yallundae</name>
    <dbReference type="NCBI Taxonomy" id="86028"/>
    <lineage>
        <taxon>Eukaryota</taxon>
        <taxon>Fungi</taxon>
        <taxon>Dikarya</taxon>
        <taxon>Ascomycota</taxon>
        <taxon>Pezizomycotina</taxon>
        <taxon>Leotiomycetes</taxon>
        <taxon>Helotiales</taxon>
        <taxon>Ploettnerulaceae</taxon>
        <taxon>Oculimacula</taxon>
    </lineage>
</organism>
<dbReference type="Proteomes" id="UP001595075">
    <property type="component" value="Unassembled WGS sequence"/>
</dbReference>
<evidence type="ECO:0000256" key="2">
    <source>
        <dbReference type="ARBA" id="ARBA00005245"/>
    </source>
</evidence>
<dbReference type="PANTHER" id="PTHR13202">
    <property type="entry name" value="MICROSOMAL SIGNAL PEPTIDASE 12 KDA SUBUNIT"/>
    <property type="match status" value="1"/>
</dbReference>
<evidence type="ECO:0000256" key="5">
    <source>
        <dbReference type="ARBA" id="ARBA00022824"/>
    </source>
</evidence>
<reference evidence="10 11" key="1">
    <citation type="journal article" date="2024" name="Commun. Biol.">
        <title>Comparative genomic analysis of thermophilic fungi reveals convergent evolutionary adaptations and gene losses.</title>
        <authorList>
            <person name="Steindorff A.S."/>
            <person name="Aguilar-Pontes M.V."/>
            <person name="Robinson A.J."/>
            <person name="Andreopoulos B."/>
            <person name="LaButti K."/>
            <person name="Kuo A."/>
            <person name="Mondo S."/>
            <person name="Riley R."/>
            <person name="Otillar R."/>
            <person name="Haridas S."/>
            <person name="Lipzen A."/>
            <person name="Grimwood J."/>
            <person name="Schmutz J."/>
            <person name="Clum A."/>
            <person name="Reid I.D."/>
            <person name="Moisan M.C."/>
            <person name="Butler G."/>
            <person name="Nguyen T.T.M."/>
            <person name="Dewar K."/>
            <person name="Conant G."/>
            <person name="Drula E."/>
            <person name="Henrissat B."/>
            <person name="Hansel C."/>
            <person name="Singer S."/>
            <person name="Hutchinson M.I."/>
            <person name="de Vries R.P."/>
            <person name="Natvig D.O."/>
            <person name="Powell A.J."/>
            <person name="Tsang A."/>
            <person name="Grigoriev I.V."/>
        </authorList>
    </citation>
    <scope>NUCLEOTIDE SEQUENCE [LARGE SCALE GENOMIC DNA]</scope>
    <source>
        <strain evidence="10 11">CBS 494.80</strain>
    </source>
</reference>
<evidence type="ECO:0000256" key="3">
    <source>
        <dbReference type="ARBA" id="ARBA00017059"/>
    </source>
</evidence>
<evidence type="ECO:0000256" key="9">
    <source>
        <dbReference type="SAM" id="Phobius"/>
    </source>
</evidence>
<gene>
    <name evidence="10" type="ORF">VTL71DRAFT_16058</name>
</gene>
<keyword evidence="4 9" id="KW-0812">Transmembrane</keyword>
<dbReference type="PANTHER" id="PTHR13202:SF0">
    <property type="entry name" value="SIGNAL PEPTIDASE COMPLEX SUBUNIT 1"/>
    <property type="match status" value="1"/>
</dbReference>
<proteinExistence type="inferred from homology"/>
<name>A0ABR4CDX9_9HELO</name>
<sequence length="119" mass="12913">MADQILDQVRELAEGQIDVGAKVNCLLFEANSTKFEGQRLAEYLATALLAIFGAIAFITGYFQQDIKRALLIGLGGTAATFLLVVPPWPFFNRHPVKWLPLGGKEPKSQGIVVDGQIVG</sequence>
<comment type="caution">
    <text evidence="10">The sequence shown here is derived from an EMBL/GenBank/DDBJ whole genome shotgun (WGS) entry which is preliminary data.</text>
</comment>
<evidence type="ECO:0000313" key="11">
    <source>
        <dbReference type="Proteomes" id="UP001595075"/>
    </source>
</evidence>
<keyword evidence="11" id="KW-1185">Reference proteome</keyword>
<keyword evidence="6 9" id="KW-1133">Transmembrane helix</keyword>
<evidence type="ECO:0000256" key="6">
    <source>
        <dbReference type="ARBA" id="ARBA00022989"/>
    </source>
</evidence>
<comment type="subcellular location">
    <subcellularLocation>
        <location evidence="1">Endoplasmic reticulum membrane</location>
        <topology evidence="1">Multi-pass membrane protein</topology>
    </subcellularLocation>
</comment>
<dbReference type="EMBL" id="JAZHXI010000009">
    <property type="protein sequence ID" value="KAL2067960.1"/>
    <property type="molecule type" value="Genomic_DNA"/>
</dbReference>
<evidence type="ECO:0000256" key="4">
    <source>
        <dbReference type="ARBA" id="ARBA00022692"/>
    </source>
</evidence>
<evidence type="ECO:0000256" key="8">
    <source>
        <dbReference type="ARBA" id="ARBA00045204"/>
    </source>
</evidence>
<keyword evidence="5" id="KW-0256">Endoplasmic reticulum</keyword>
<evidence type="ECO:0000313" key="10">
    <source>
        <dbReference type="EMBL" id="KAL2067960.1"/>
    </source>
</evidence>
<keyword evidence="7 9" id="KW-0472">Membrane</keyword>
<accession>A0ABR4CDX9</accession>
<comment type="function">
    <text evidence="8">Component of the signal peptidase complex (SPC) which catalyzes the cleavage of N-terminal signal sequences from nascent proteins as they are translocated into the lumen of the endoplasmic reticulum. Dispensable for SPC enzymatic activity.</text>
</comment>
<feature type="transmembrane region" description="Helical" evidence="9">
    <location>
        <begin position="43"/>
        <end position="62"/>
    </location>
</feature>
<dbReference type="Pfam" id="PF06645">
    <property type="entry name" value="SPC12"/>
    <property type="match status" value="1"/>
</dbReference>
<dbReference type="InterPro" id="IPR009542">
    <property type="entry name" value="Spc1/SPCS1"/>
</dbReference>
<evidence type="ECO:0000256" key="7">
    <source>
        <dbReference type="ARBA" id="ARBA00023136"/>
    </source>
</evidence>